<sequence>MSASSMFKKLMSILKQDMNEFLAIFQPVFGGLVDIDSNLLNTSDVNDKGALQVNFSPPTLPSNRSEVFYYMNKQLLARYRLEVLSNGNATRNITVFNANFGDDGAVPFNITILDKNPLVGTAAEFFKNSVIDGQFVGDTGSAFLNRLAQEAVSNGVPLTDVFSVTAGNVHLKV</sequence>
<dbReference type="OMA" id="PRDETFH"/>
<proteinExistence type="predicted"/>
<dbReference type="OrthoDB" id="10534199at2759"/>
<organism evidence="3">
    <name type="scientific">Caenorhabditis brenneri</name>
    <name type="common">Nematode worm</name>
    <dbReference type="NCBI Taxonomy" id="135651"/>
    <lineage>
        <taxon>Eukaryota</taxon>
        <taxon>Metazoa</taxon>
        <taxon>Ecdysozoa</taxon>
        <taxon>Nematoda</taxon>
        <taxon>Chromadorea</taxon>
        <taxon>Rhabditida</taxon>
        <taxon>Rhabditina</taxon>
        <taxon>Rhabditomorpha</taxon>
        <taxon>Rhabditoidea</taxon>
        <taxon>Rhabditidae</taxon>
        <taxon>Peloderinae</taxon>
        <taxon>Caenorhabditis</taxon>
    </lineage>
</organism>
<accession>G0NLB1</accession>
<gene>
    <name evidence="2" type="ORF">CAEBREN_25035</name>
</gene>
<dbReference type="InParanoid" id="G0NLB1"/>
<dbReference type="HOGENOM" id="CLU_1548960_0_0_1"/>
<dbReference type="EMBL" id="GL379904">
    <property type="protein sequence ID" value="EGT33300.1"/>
    <property type="molecule type" value="Genomic_DNA"/>
</dbReference>
<reference evidence="3" key="1">
    <citation type="submission" date="2011-07" db="EMBL/GenBank/DDBJ databases">
        <authorList>
            <consortium name="Caenorhabditis brenneri Sequencing and Analysis Consortium"/>
            <person name="Wilson R.K."/>
        </authorList>
    </citation>
    <scope>NUCLEOTIDE SEQUENCE [LARGE SCALE GENOMIC DNA]</scope>
    <source>
        <strain evidence="3">PB2801</strain>
    </source>
</reference>
<dbReference type="AlphaFoldDB" id="G0NLB1"/>
<feature type="domain" description="Hemocyanin middle" evidence="1">
    <location>
        <begin position="62"/>
        <end position="87"/>
    </location>
</feature>
<protein>
    <recommendedName>
        <fullName evidence="1">Hemocyanin middle domain-containing protein</fullName>
    </recommendedName>
</protein>
<dbReference type="Proteomes" id="UP000008068">
    <property type="component" value="Unassembled WGS sequence"/>
</dbReference>
<dbReference type="Pfam" id="PF00372">
    <property type="entry name" value="Hemocyanin_M"/>
    <property type="match status" value="1"/>
</dbReference>
<dbReference type="SUPFAM" id="SSF48056">
    <property type="entry name" value="Di-copper centre-containing domain"/>
    <property type="match status" value="1"/>
</dbReference>
<name>G0NLB1_CAEBE</name>
<dbReference type="InterPro" id="IPR000896">
    <property type="entry name" value="Hemocyanin/hexamerin_mid_dom"/>
</dbReference>
<dbReference type="eggNOG" id="ENOG502TK13">
    <property type="taxonomic scope" value="Eukaryota"/>
</dbReference>
<keyword evidence="3" id="KW-1185">Reference proteome</keyword>
<dbReference type="Gene3D" id="1.10.1280.10">
    <property type="entry name" value="Di-copper center containing domain from catechol oxidase"/>
    <property type="match status" value="1"/>
</dbReference>
<evidence type="ECO:0000313" key="3">
    <source>
        <dbReference type="Proteomes" id="UP000008068"/>
    </source>
</evidence>
<dbReference type="InterPro" id="IPR008922">
    <property type="entry name" value="Di-copper_centre_dom_sf"/>
</dbReference>
<evidence type="ECO:0000259" key="1">
    <source>
        <dbReference type="Pfam" id="PF00372"/>
    </source>
</evidence>
<evidence type="ECO:0000313" key="2">
    <source>
        <dbReference type="EMBL" id="EGT33300.1"/>
    </source>
</evidence>